<name>A0AC35UAV3_9BILA</name>
<accession>A0AC35UAV3</accession>
<dbReference type="Proteomes" id="UP000095286">
    <property type="component" value="Unplaced"/>
</dbReference>
<evidence type="ECO:0000313" key="1">
    <source>
        <dbReference type="Proteomes" id="UP000095286"/>
    </source>
</evidence>
<reference evidence="2" key="1">
    <citation type="submission" date="2016-11" db="UniProtKB">
        <authorList>
            <consortium name="WormBaseParasite"/>
        </authorList>
    </citation>
    <scope>IDENTIFICATION</scope>
    <source>
        <strain evidence="2">KR3021</strain>
    </source>
</reference>
<sequence length="465" mass="52993">MALPTLAKKVKALASQQLINFKSLLNGRSFAKFKKNYILQKEAGRGGFGILYAAIRISDEAPVAVKFVERRHIRDWGKLNEERVPLEICMLAKCSKIEGVIKLLDWYSLPEGYLIVMERPTPCMDLFDFIKQQHHLDEDISKFLFKQIVTTIFDLADRKILHRDIKDENIVIDLISGETRLVDFGAATLLKKSRYSDFQGTKLYCPPEWFLKSIYMGKEAAVWSLGVLLYNMLNGRLPFRNEKDICTSHMLGPLPYYNSLSEEVRDLIEKCLRFDMQSRASIEDILRHPWLEGAENQDWITFATVMTINCHSSNGEDSGNENEHDDESTSSGTINNHIIIQKPICPILKNAPKLIGKDVSGDESGMESYESNTSQNQSNIIKNKTHEGKVQESENNTKGEVRVPLYAARNVKTTVMNSGVVKKKVEHMLPKKPVSKFKLSVDSGKFKQKTKIYCKTQIDKTFEDV</sequence>
<dbReference type="WBParaSite" id="RSKR_0000951500.1">
    <property type="protein sequence ID" value="RSKR_0000951500.1"/>
    <property type="gene ID" value="RSKR_0000951500"/>
</dbReference>
<organism evidence="1 2">
    <name type="scientific">Rhabditophanes sp. KR3021</name>
    <dbReference type="NCBI Taxonomy" id="114890"/>
    <lineage>
        <taxon>Eukaryota</taxon>
        <taxon>Metazoa</taxon>
        <taxon>Ecdysozoa</taxon>
        <taxon>Nematoda</taxon>
        <taxon>Chromadorea</taxon>
        <taxon>Rhabditida</taxon>
        <taxon>Tylenchina</taxon>
        <taxon>Panagrolaimomorpha</taxon>
        <taxon>Strongyloidoidea</taxon>
        <taxon>Alloionematidae</taxon>
        <taxon>Rhabditophanes</taxon>
    </lineage>
</organism>
<protein>
    <submittedName>
        <fullName evidence="2">Protein kinase domain-containing protein</fullName>
    </submittedName>
</protein>
<proteinExistence type="predicted"/>
<evidence type="ECO:0000313" key="2">
    <source>
        <dbReference type="WBParaSite" id="RSKR_0000951500.1"/>
    </source>
</evidence>